<dbReference type="EMBL" id="UINC01063168">
    <property type="protein sequence ID" value="SVB90515.1"/>
    <property type="molecule type" value="Genomic_DNA"/>
</dbReference>
<feature type="non-terminal residue" evidence="1">
    <location>
        <position position="1"/>
    </location>
</feature>
<dbReference type="GO" id="GO:0008410">
    <property type="term" value="F:CoA-transferase activity"/>
    <property type="evidence" value="ECO:0007669"/>
    <property type="project" value="InterPro"/>
</dbReference>
<dbReference type="PANTHER" id="PTHR43293">
    <property type="entry name" value="ACETATE COA-TRANSFERASE YDIF"/>
    <property type="match status" value="1"/>
</dbReference>
<organism evidence="1">
    <name type="scientific">marine metagenome</name>
    <dbReference type="NCBI Taxonomy" id="408172"/>
    <lineage>
        <taxon>unclassified sequences</taxon>
        <taxon>metagenomes</taxon>
        <taxon>ecological metagenomes</taxon>
    </lineage>
</organism>
<dbReference type="AlphaFoldDB" id="A0A382HTU3"/>
<proteinExistence type="predicted"/>
<dbReference type="InterPro" id="IPR004165">
    <property type="entry name" value="CoA_trans_fam_I"/>
</dbReference>
<sequence>VNNAEFIDARRRIEAKSDMNRAKLTSLSDAVQLVKDGDHIAIGGILYSRTPLALLMEILRQQRKGLTLSRNLMCYEGEWFIEMEAVQTIVASWFGIGLPWGLSRVLRNAVESGRVSYEEWSHMALGLRYRAGGMGLPFLPSLTMLGSDLMEVGGAKTMDCPFTDRKLSLIPALFPDVAVLHVHRADRFGNCQIDGYAHMDADMALAATTVLVTAEEIVDEEVIRQHPERTVIPGFVVDAVTEVPHGAFPHECYGLYEADFAHFGAYVEQSRNPDKGGVTGYLDKYVFGTTNHQEYLDLFGTETLKRQAQSARQLLVER</sequence>
<dbReference type="Pfam" id="PF01144">
    <property type="entry name" value="CoA_trans"/>
    <property type="match status" value="1"/>
</dbReference>
<protein>
    <recommendedName>
        <fullName evidence="2">CoA synthetase</fullName>
    </recommendedName>
</protein>
<name>A0A382HTU3_9ZZZZ</name>
<accession>A0A382HTU3</accession>
<evidence type="ECO:0008006" key="2">
    <source>
        <dbReference type="Google" id="ProtNLM"/>
    </source>
</evidence>
<dbReference type="InterPro" id="IPR037171">
    <property type="entry name" value="NagB/RpiA_transferase-like"/>
</dbReference>
<gene>
    <name evidence="1" type="ORF">METZ01_LOCUS243369</name>
</gene>
<dbReference type="SUPFAM" id="SSF100950">
    <property type="entry name" value="NagB/RpiA/CoA transferase-like"/>
    <property type="match status" value="1"/>
</dbReference>
<dbReference type="Gene3D" id="3.40.1080.10">
    <property type="entry name" value="Glutaconate Coenzyme A-transferase"/>
    <property type="match status" value="1"/>
</dbReference>
<reference evidence="1" key="1">
    <citation type="submission" date="2018-05" db="EMBL/GenBank/DDBJ databases">
        <authorList>
            <person name="Lanie J.A."/>
            <person name="Ng W.-L."/>
            <person name="Kazmierczak K.M."/>
            <person name="Andrzejewski T.M."/>
            <person name="Davidsen T.M."/>
            <person name="Wayne K.J."/>
            <person name="Tettelin H."/>
            <person name="Glass J.I."/>
            <person name="Rusch D."/>
            <person name="Podicherti R."/>
            <person name="Tsui H.-C.T."/>
            <person name="Winkler M.E."/>
        </authorList>
    </citation>
    <scope>NUCLEOTIDE SEQUENCE</scope>
</reference>
<evidence type="ECO:0000313" key="1">
    <source>
        <dbReference type="EMBL" id="SVB90515.1"/>
    </source>
</evidence>
<dbReference type="PANTHER" id="PTHR43293:SF3">
    <property type="entry name" value="CHOLESTEROL RING-CLEAVING HYDROLASE IPDB SUBUNIT"/>
    <property type="match status" value="1"/>
</dbReference>
<dbReference type="Gene3D" id="3.30.30.40">
    <property type="match status" value="1"/>
</dbReference>
<dbReference type="SMART" id="SM00882">
    <property type="entry name" value="CoA_trans"/>
    <property type="match status" value="1"/>
</dbReference>